<evidence type="ECO:0008006" key="5">
    <source>
        <dbReference type="Google" id="ProtNLM"/>
    </source>
</evidence>
<proteinExistence type="predicted"/>
<dbReference type="RefSeq" id="WP_112177828.1">
    <property type="nucleotide sequence ID" value="NZ_QEOB01000040.1"/>
</dbReference>
<protein>
    <recommendedName>
        <fullName evidence="5">Pentapeptide MXKDX repeat protein</fullName>
    </recommendedName>
</protein>
<sequence>MKSRQYLKPVLVSVALAASGFALAQGSAGGGGGGSGTGNAGATGTQPPDAGANSASMGTAPKPMHHTQKKTHAKKSMNDTTNTPGADASSDTKGQ</sequence>
<reference evidence="3 4" key="1">
    <citation type="submission" date="2018-05" db="EMBL/GenBank/DDBJ databases">
        <title>Genomic Encyclopedia of Type Strains, Phase IV (KMG-V): Genome sequencing to study the core and pangenomes of soil and plant-associated prokaryotes.</title>
        <authorList>
            <person name="Whitman W."/>
        </authorList>
    </citation>
    <scope>NUCLEOTIDE SEQUENCE [LARGE SCALE GENOMIC DNA]</scope>
    <source>
        <strain evidence="3 4">SCZa-39</strain>
    </source>
</reference>
<name>A0ABX5K7H2_9BURK</name>
<feature type="signal peptide" evidence="2">
    <location>
        <begin position="1"/>
        <end position="24"/>
    </location>
</feature>
<dbReference type="Proteomes" id="UP000245712">
    <property type="component" value="Unassembled WGS sequence"/>
</dbReference>
<comment type="caution">
    <text evidence="3">The sequence shown here is derived from an EMBL/GenBank/DDBJ whole genome shotgun (WGS) entry which is preliminary data.</text>
</comment>
<accession>A0ABX5K7H2</accession>
<evidence type="ECO:0000256" key="1">
    <source>
        <dbReference type="SAM" id="MobiDB-lite"/>
    </source>
</evidence>
<gene>
    <name evidence="3" type="ORF">C7402_14043</name>
</gene>
<evidence type="ECO:0000256" key="2">
    <source>
        <dbReference type="SAM" id="SignalP"/>
    </source>
</evidence>
<feature type="compositionally biased region" description="Gly residues" evidence="1">
    <location>
        <begin position="27"/>
        <end position="41"/>
    </location>
</feature>
<feature type="compositionally biased region" description="Polar residues" evidence="1">
    <location>
        <begin position="78"/>
        <end position="95"/>
    </location>
</feature>
<keyword evidence="4" id="KW-1185">Reference proteome</keyword>
<feature type="compositionally biased region" description="Basic residues" evidence="1">
    <location>
        <begin position="63"/>
        <end position="75"/>
    </location>
</feature>
<dbReference type="EMBL" id="QEOB01000040">
    <property type="protein sequence ID" value="PVX61394.1"/>
    <property type="molecule type" value="Genomic_DNA"/>
</dbReference>
<organism evidence="3 4">
    <name type="scientific">Paraburkholderia unamae</name>
    <dbReference type="NCBI Taxonomy" id="219649"/>
    <lineage>
        <taxon>Bacteria</taxon>
        <taxon>Pseudomonadati</taxon>
        <taxon>Pseudomonadota</taxon>
        <taxon>Betaproteobacteria</taxon>
        <taxon>Burkholderiales</taxon>
        <taxon>Burkholderiaceae</taxon>
        <taxon>Paraburkholderia</taxon>
    </lineage>
</organism>
<feature type="chain" id="PRO_5046169132" description="Pentapeptide MXKDX repeat protein" evidence="2">
    <location>
        <begin position="25"/>
        <end position="95"/>
    </location>
</feature>
<evidence type="ECO:0000313" key="4">
    <source>
        <dbReference type="Proteomes" id="UP000245712"/>
    </source>
</evidence>
<keyword evidence="2" id="KW-0732">Signal</keyword>
<evidence type="ECO:0000313" key="3">
    <source>
        <dbReference type="EMBL" id="PVX61394.1"/>
    </source>
</evidence>
<feature type="region of interest" description="Disordered" evidence="1">
    <location>
        <begin position="24"/>
        <end position="95"/>
    </location>
</feature>